<evidence type="ECO:0000256" key="2">
    <source>
        <dbReference type="ARBA" id="ARBA00004623"/>
    </source>
</evidence>
<evidence type="ECO:0000313" key="13">
    <source>
        <dbReference type="EMBL" id="KAL0477062.1"/>
    </source>
</evidence>
<comment type="subcellular location">
    <subcellularLocation>
        <location evidence="1">Endoplasmic reticulum membrane</location>
        <topology evidence="1">Peripheral membrane protein</topology>
    </subcellularLocation>
    <subcellularLocation>
        <location evidence="2">Preautophagosomal structure membrane</location>
        <topology evidence="2">Peripheral membrane protein</topology>
    </subcellularLocation>
</comment>
<dbReference type="PANTHER" id="PTHR13190:SF1">
    <property type="entry name" value="AUTOPHAGY-RELATED 2, ISOFORM A"/>
    <property type="match status" value="1"/>
</dbReference>
<dbReference type="EMBL" id="JAOPGA020000136">
    <property type="protein sequence ID" value="KAL0477062.1"/>
    <property type="molecule type" value="Genomic_DNA"/>
</dbReference>
<dbReference type="GO" id="GO:0034727">
    <property type="term" value="P:piecemeal microautophagy of the nucleus"/>
    <property type="evidence" value="ECO:0007669"/>
    <property type="project" value="TreeGrafter"/>
</dbReference>
<keyword evidence="14" id="KW-1185">Reference proteome</keyword>
<dbReference type="GO" id="GO:0061709">
    <property type="term" value="P:reticulophagy"/>
    <property type="evidence" value="ECO:0007669"/>
    <property type="project" value="TreeGrafter"/>
</dbReference>
<comment type="similarity">
    <text evidence="3">Belongs to the ATG2 family.</text>
</comment>
<dbReference type="GO" id="GO:0061908">
    <property type="term" value="C:phagophore"/>
    <property type="evidence" value="ECO:0007669"/>
    <property type="project" value="TreeGrafter"/>
</dbReference>
<evidence type="ECO:0000256" key="1">
    <source>
        <dbReference type="ARBA" id="ARBA00004406"/>
    </source>
</evidence>
<evidence type="ECO:0000313" key="14">
    <source>
        <dbReference type="Proteomes" id="UP001431209"/>
    </source>
</evidence>
<feature type="compositionally biased region" description="Polar residues" evidence="12">
    <location>
        <begin position="114"/>
        <end position="124"/>
    </location>
</feature>
<evidence type="ECO:0000256" key="4">
    <source>
        <dbReference type="ARBA" id="ARBA00018070"/>
    </source>
</evidence>
<evidence type="ECO:0000256" key="6">
    <source>
        <dbReference type="ARBA" id="ARBA00022824"/>
    </source>
</evidence>
<evidence type="ECO:0000256" key="11">
    <source>
        <dbReference type="ARBA" id="ARBA00024615"/>
    </source>
</evidence>
<keyword evidence="6" id="KW-0256">Endoplasmic reticulum</keyword>
<evidence type="ECO:0000256" key="12">
    <source>
        <dbReference type="SAM" id="MobiDB-lite"/>
    </source>
</evidence>
<protein>
    <recommendedName>
        <fullName evidence="4">Autophagy-related protein 2</fullName>
    </recommendedName>
</protein>
<accession>A0AAW2YIK3</accession>
<name>A0AAW2YIK3_9EUKA</name>
<dbReference type="GO" id="GO:0034045">
    <property type="term" value="C:phagophore assembly site membrane"/>
    <property type="evidence" value="ECO:0007669"/>
    <property type="project" value="UniProtKB-SubCell"/>
</dbReference>
<sequence length="254" mass="28253">LYTLNSVQINAKNINDLLKDTPISLKSGYIESINVALPNLFKLFEDSMKIDINGIELVFQIKDAVYMDSNHSRNVLSSLLAESLIGDFGDPNVMTSSILVGDVRRSDLDEFESDVSSPTGSYMRSNDKKSSSSSANNDDGDEIGEAEGYIAQLIERIVSNIKASITNVTLRFEFPTPTTAVNSPLHDVHKNVFLMHFPRMDYADETPMPSASATWQPSIFKYKFTFKGFFVQVFDEHQEPSSSTTMMSASLFGQ</sequence>
<dbReference type="GO" id="GO:0000422">
    <property type="term" value="P:autophagy of mitochondrion"/>
    <property type="evidence" value="ECO:0007669"/>
    <property type="project" value="TreeGrafter"/>
</dbReference>
<evidence type="ECO:0000256" key="7">
    <source>
        <dbReference type="ARBA" id="ARBA00023006"/>
    </source>
</evidence>
<dbReference type="GO" id="GO:0006869">
    <property type="term" value="P:lipid transport"/>
    <property type="evidence" value="ECO:0007669"/>
    <property type="project" value="UniProtKB-KW"/>
</dbReference>
<dbReference type="Proteomes" id="UP001431209">
    <property type="component" value="Unassembled WGS sequence"/>
</dbReference>
<comment type="caution">
    <text evidence="13">The sequence shown here is derived from an EMBL/GenBank/DDBJ whole genome shotgun (WGS) entry which is preliminary data.</text>
</comment>
<dbReference type="GO" id="GO:0043495">
    <property type="term" value="F:protein-membrane adaptor activity"/>
    <property type="evidence" value="ECO:0007669"/>
    <property type="project" value="TreeGrafter"/>
</dbReference>
<dbReference type="GO" id="GO:0032266">
    <property type="term" value="F:phosphatidylinositol-3-phosphate binding"/>
    <property type="evidence" value="ECO:0007669"/>
    <property type="project" value="TreeGrafter"/>
</dbReference>
<keyword evidence="9" id="KW-0472">Membrane</keyword>
<dbReference type="GO" id="GO:0061723">
    <property type="term" value="P:glycophagy"/>
    <property type="evidence" value="ECO:0007669"/>
    <property type="project" value="TreeGrafter"/>
</dbReference>
<evidence type="ECO:0000256" key="5">
    <source>
        <dbReference type="ARBA" id="ARBA00022448"/>
    </source>
</evidence>
<organism evidence="13 14">
    <name type="scientific">Acrasis kona</name>
    <dbReference type="NCBI Taxonomy" id="1008807"/>
    <lineage>
        <taxon>Eukaryota</taxon>
        <taxon>Discoba</taxon>
        <taxon>Heterolobosea</taxon>
        <taxon>Tetramitia</taxon>
        <taxon>Eutetramitia</taxon>
        <taxon>Acrasidae</taxon>
        <taxon>Acrasis</taxon>
    </lineage>
</organism>
<feature type="non-terminal residue" evidence="13">
    <location>
        <position position="1"/>
    </location>
</feature>
<dbReference type="GO" id="GO:0005789">
    <property type="term" value="C:endoplasmic reticulum membrane"/>
    <property type="evidence" value="ECO:0007669"/>
    <property type="project" value="UniProtKB-SubCell"/>
</dbReference>
<evidence type="ECO:0000256" key="10">
    <source>
        <dbReference type="ARBA" id="ARBA00024479"/>
    </source>
</evidence>
<evidence type="ECO:0000256" key="9">
    <source>
        <dbReference type="ARBA" id="ARBA00023136"/>
    </source>
</evidence>
<gene>
    <name evidence="13" type="ORF">AKO1_006344</name>
</gene>
<dbReference type="PANTHER" id="PTHR13190">
    <property type="entry name" value="AUTOPHAGY-RELATED 2, ISOFORM A"/>
    <property type="match status" value="1"/>
</dbReference>
<comment type="catalytic activity">
    <reaction evidence="10">
        <text>a 1,2-diacyl-sn-glycero-3-phospho-L-serine(in) = a 1,2-diacyl-sn-glycero-3-phospho-L-serine(out)</text>
        <dbReference type="Rhea" id="RHEA:38663"/>
        <dbReference type="ChEBI" id="CHEBI:57262"/>
    </reaction>
</comment>
<dbReference type="AlphaFoldDB" id="A0AAW2YIK3"/>
<evidence type="ECO:0000256" key="8">
    <source>
        <dbReference type="ARBA" id="ARBA00023055"/>
    </source>
</evidence>
<keyword evidence="8" id="KW-0445">Lipid transport</keyword>
<feature type="region of interest" description="Disordered" evidence="12">
    <location>
        <begin position="110"/>
        <end position="141"/>
    </location>
</feature>
<feature type="non-terminal residue" evidence="13">
    <location>
        <position position="254"/>
    </location>
</feature>
<proteinExistence type="inferred from homology"/>
<evidence type="ECO:0000256" key="3">
    <source>
        <dbReference type="ARBA" id="ARBA00009714"/>
    </source>
</evidence>
<keyword evidence="5" id="KW-0813">Transport</keyword>
<dbReference type="InterPro" id="IPR026849">
    <property type="entry name" value="ATG2"/>
</dbReference>
<reference evidence="13 14" key="1">
    <citation type="submission" date="2024-03" db="EMBL/GenBank/DDBJ databases">
        <title>The Acrasis kona genome and developmental transcriptomes reveal deep origins of eukaryotic multicellular pathways.</title>
        <authorList>
            <person name="Sheikh S."/>
            <person name="Fu C.-J."/>
            <person name="Brown M.W."/>
            <person name="Baldauf S.L."/>
        </authorList>
    </citation>
    <scope>NUCLEOTIDE SEQUENCE [LARGE SCALE GENOMIC DNA]</scope>
    <source>
        <strain evidence="13 14">ATCC MYA-3509</strain>
    </source>
</reference>
<keyword evidence="7" id="KW-0072">Autophagy</keyword>
<dbReference type="GO" id="GO:0000045">
    <property type="term" value="P:autophagosome assembly"/>
    <property type="evidence" value="ECO:0007669"/>
    <property type="project" value="TreeGrafter"/>
</dbReference>
<comment type="catalytic activity">
    <reaction evidence="11">
        <text>a 1,2-diacyl-sn-glycero-3-phosphoethanolamine(in) = a 1,2-diacyl-sn-glycero-3-phosphoethanolamine(out)</text>
        <dbReference type="Rhea" id="RHEA:38895"/>
        <dbReference type="ChEBI" id="CHEBI:64612"/>
    </reaction>
</comment>